<keyword evidence="3" id="KW-1185">Reference proteome</keyword>
<dbReference type="OrthoDB" id="31120at2157"/>
<evidence type="ECO:0000313" key="2">
    <source>
        <dbReference type="EMBL" id="AAM02390.1"/>
    </source>
</evidence>
<dbReference type="InParanoid" id="Q8TW59"/>
<evidence type="ECO:0000259" key="1">
    <source>
        <dbReference type="Pfam" id="PF02663"/>
    </source>
</evidence>
<dbReference type="Gene3D" id="3.30.1330.130">
    <property type="match status" value="2"/>
</dbReference>
<feature type="domain" description="Formylmethanofuran dehydrogenase subunit E" evidence="1">
    <location>
        <begin position="249"/>
        <end position="357"/>
    </location>
</feature>
<dbReference type="Proteomes" id="UP000001826">
    <property type="component" value="Chromosome"/>
</dbReference>
<dbReference type="EnsemblBacteria" id="AAM02390">
    <property type="protein sequence ID" value="AAM02390"/>
    <property type="gene ID" value="MK1177"/>
</dbReference>
<gene>
    <name evidence="2" type="ordered locus">MK1177</name>
</gene>
<reference evidence="2 3" key="1">
    <citation type="journal article" date="2002" name="Proc. Natl. Acad. Sci. U.S.A.">
        <title>The complete genome of hyperthermophile Methanopyrus kandleri AV19 and monophyly of archaeal methanogens.</title>
        <authorList>
            <person name="Slesarev A.I."/>
            <person name="Mezhevaya K.V."/>
            <person name="Makarova K.S."/>
            <person name="Polushin N.N."/>
            <person name="Shcherbinina O.V."/>
            <person name="Shakhova V.V."/>
            <person name="Belova G.I."/>
            <person name="Aravind L."/>
            <person name="Natale D.A."/>
            <person name="Rogozin I.B."/>
            <person name="Tatusov R.L."/>
            <person name="Wolf Y.I."/>
            <person name="Stetter K.O."/>
            <person name="Malykh A.G."/>
            <person name="Koonin E.V."/>
            <person name="Kozyavkin S.A."/>
        </authorList>
    </citation>
    <scope>NUCLEOTIDE SEQUENCE [LARGE SCALE GENOMIC DNA]</scope>
    <source>
        <strain evidence="3">AV19 / DSM 6324 / JCM 9639 / NBRC 100938</strain>
    </source>
</reference>
<protein>
    <submittedName>
        <fullName evidence="2">Protein containing a metal-binding domain shared with formylmethanofuran dehydrogenase subunit E</fullName>
    </submittedName>
</protein>
<accession>Q8TW59</accession>
<dbReference type="GeneID" id="1477278"/>
<dbReference type="SUPFAM" id="SSF143555">
    <property type="entry name" value="FwdE-like"/>
    <property type="match status" value="2"/>
</dbReference>
<dbReference type="HOGENOM" id="CLU_398832_0_0_2"/>
<dbReference type="AlphaFoldDB" id="Q8TW59"/>
<dbReference type="Pfam" id="PF02663">
    <property type="entry name" value="FmdE"/>
    <property type="match status" value="2"/>
</dbReference>
<proteinExistence type="predicted"/>
<evidence type="ECO:0000313" key="3">
    <source>
        <dbReference type="Proteomes" id="UP000001826"/>
    </source>
</evidence>
<dbReference type="InterPro" id="IPR003814">
    <property type="entry name" value="FmdEsu_dom"/>
</dbReference>
<dbReference type="PaxDb" id="190192-MK1177"/>
<name>Q8TW59_METKA</name>
<dbReference type="KEGG" id="mka:MK1177"/>
<sequence>MLRAIAVVISALVLAVPALAEPQADLRALGEKIGNDALTTLGATAGDPKLLVITDARAVWVDSDGDGTPDTPAAAVADAVASETGCKIGENLVFVQSKPASDLFVAVFYGDESSGKLVFYRVTHSLLDRIARGEVSVDSLTFTSDPSDENGIYRYVLGDLTAENVFRELLSAAGIDPSGYMTDGRIDLQKLDEHGWDGFDPDKYTDEALQSFNDKYFGKMCGFGFTVLSIALSWANGLPRRYLASVERHDHLCPGLISGMLIVDKLLREGKAEAVRFYVACPIWCKDDAIYTTLDLTQGKRNHFVFHPDSRERDLLNRKLGGSPAGVFVLQEGEDLKALVATFKWVNWGAVFGKLARAGWGSVKGRVLNSMIRIICDVVFCRDWNVDRVGLKEYPMTCTEAAAICAGRDPYMVLGLVAPYTDDPKVAAVEQALLYARKVLGLSYGDERAYVITNVTYLKDFVDGRVRNVITRTLGLDATFSGSNRSIQVTTLEDRIVEFHTDETADPVIAVVNAETGEGVAVVLDLAKLEGKRAEDILTMDPEEFVKEYAKAYTDKVKMNAFEISDEDNDKLSRLGRYAFNVVTLATAVVNGVPKDLLRCAAWHNHFCPGVTSGWMIAKYIQEEILAKEPLKDNERLVWIGVPVWCKEDAVQTLLDLTPGKRGEFVMQLPREVQEELKREYGIDVAGILIRYQYTGKGKDEQILGGKAYVIGFDWDKANEIRPNVQYFGHAAWAVELAKRDPREFVRVIKEISLGAEDVKKLTEDTARVNPLEVVGVIHNPKPKRKPPVYWVTVALALTLLVFRRPLKPS</sequence>
<dbReference type="EMBL" id="AE009439">
    <property type="protein sequence ID" value="AAM02390.1"/>
    <property type="molecule type" value="Genomic_DNA"/>
</dbReference>
<dbReference type="RefSeq" id="WP_011019545.1">
    <property type="nucleotide sequence ID" value="NC_003551.1"/>
</dbReference>
<feature type="domain" description="Formylmethanofuran dehydrogenase subunit E" evidence="1">
    <location>
        <begin position="604"/>
        <end position="671"/>
    </location>
</feature>
<organism evidence="2 3">
    <name type="scientific">Methanopyrus kandleri (strain AV19 / DSM 6324 / JCM 9639 / NBRC 100938)</name>
    <dbReference type="NCBI Taxonomy" id="190192"/>
    <lineage>
        <taxon>Archaea</taxon>
        <taxon>Methanobacteriati</taxon>
        <taxon>Methanobacteriota</taxon>
        <taxon>Methanomada group</taxon>
        <taxon>Methanopyri</taxon>
        <taxon>Methanopyrales</taxon>
        <taxon>Methanopyraceae</taxon>
        <taxon>Methanopyrus</taxon>
    </lineage>
</organism>